<dbReference type="Proteomes" id="UP001345827">
    <property type="component" value="Unassembled WGS sequence"/>
</dbReference>
<dbReference type="CDD" id="cd01994">
    <property type="entry name" value="AANH_PF0828-like"/>
    <property type="match status" value="1"/>
</dbReference>
<dbReference type="Pfam" id="PF01042">
    <property type="entry name" value="Ribonuc_L-PSP"/>
    <property type="match status" value="1"/>
</dbReference>
<dbReference type="AlphaFoldDB" id="A0AAV9Q5F2"/>
<sequence>MPESLKVIALISGGKDSLFSILHCIKNGHTVVALANLHPRRPSTNVLNDGDDDEGEDINSFMYQTVGHSVIPLYSECLGIPLYRKEITGSAIQTGRYYDTSSTSIQDSLDETEDLIPLLQEVLREHPEANALCSGAILSTYQRTRVESVAVRLGLTPLAYLWQYPALPPPPGRADSLTGLLEDMLDAGSDARIIKIASGGIKESLLWSNVADPRTQARLVSGLRPFFEDREFWLRGAALGEGGEYETLAINGPRTLWKKRIEVPTAKDSTIYGEGGVSYLRLGKARVVDNESASSDDESVTRQSQPFDAQFGAVLERLQTRTLETAGNGNVPDRVIDHDDYSSAFSNTKLQPSQSMSSRCLTVANMTAPITKKSKEGVGKAAGQMKKICEHLDSILKSISDAHNLGTRLTTSNIVSTTLLLKDMSDFAAVNSTYSSLFRAGKPNPPARVTISCQLPDDAEVSLSIILDLGPRDVRRGLHVQSRSYWAPANIGPYSQAICVPVPPGNQSSSLNIHDAELLEMVHMAGQIPLIPQSMLLTEGNFLDATVLSLQHLWRVGQERGVDIWPWGIAFLKQSSIATRHATTAAGVWAAAHSIGTRCEKPSSEDVDNDEDGLDAWDLRYNRFNSSMQAMTIGQHLHVLPNHNVFGHDTATTKFIPPFIAAEVVSLPKDAPIEWWSLGLASIIKQNIPTAPASFGRAVFGWGSIIRVSLRTAREDQCMTQETTVHLVTVFVHLAAVTGVVEAVHDIEGDLQAYLSQIRLSEQQSVSSPPAKPSLELIHGTAFLSGKGQAQWPELSRQEGLFNSLTVIPCKSVYGQSDFSVSIDDESVARQSSKSLDPSAEAGPNGPGPNVTAFNNHSAPCQPLAIAMTMRIDSTSSR</sequence>
<dbReference type="Gene3D" id="3.40.50.620">
    <property type="entry name" value="HUPs"/>
    <property type="match status" value="1"/>
</dbReference>
<evidence type="ECO:0000256" key="4">
    <source>
        <dbReference type="ARBA" id="ARBA00031552"/>
    </source>
</evidence>
<evidence type="ECO:0000256" key="5">
    <source>
        <dbReference type="ARBA" id="ARBA00048108"/>
    </source>
</evidence>
<dbReference type="EC" id="6.3.1.14" evidence="1"/>
<comment type="caution">
    <text evidence="8">The sequence shown here is derived from an EMBL/GenBank/DDBJ whole genome shotgun (WGS) entry which is preliminary data.</text>
</comment>
<dbReference type="Gene3D" id="3.30.1330.40">
    <property type="entry name" value="RutC-like"/>
    <property type="match status" value="2"/>
</dbReference>
<keyword evidence="9" id="KW-1185">Reference proteome</keyword>
<proteinExistence type="predicted"/>
<dbReference type="Gene3D" id="3.90.1490.10">
    <property type="entry name" value="putative n-type atp pyrophosphatase, domain 2"/>
    <property type="match status" value="1"/>
</dbReference>
<dbReference type="SUPFAM" id="SSF52402">
    <property type="entry name" value="Adenine nucleotide alpha hydrolases-like"/>
    <property type="match status" value="1"/>
</dbReference>
<feature type="domain" description="Diphthamide synthase" evidence="7">
    <location>
        <begin position="6"/>
        <end position="267"/>
    </location>
</feature>
<gene>
    <name evidence="8" type="ORF">LTR25_006941</name>
</gene>
<dbReference type="InterPro" id="IPR014729">
    <property type="entry name" value="Rossmann-like_a/b/a_fold"/>
</dbReference>
<organism evidence="8 9">
    <name type="scientific">Vermiconidia calcicola</name>
    <dbReference type="NCBI Taxonomy" id="1690605"/>
    <lineage>
        <taxon>Eukaryota</taxon>
        <taxon>Fungi</taxon>
        <taxon>Dikarya</taxon>
        <taxon>Ascomycota</taxon>
        <taxon>Pezizomycotina</taxon>
        <taxon>Dothideomycetes</taxon>
        <taxon>Dothideomycetidae</taxon>
        <taxon>Mycosphaerellales</taxon>
        <taxon>Extremaceae</taxon>
        <taxon>Vermiconidia</taxon>
    </lineage>
</organism>
<dbReference type="EMBL" id="JAXLQG010000012">
    <property type="protein sequence ID" value="KAK5533961.1"/>
    <property type="molecule type" value="Genomic_DNA"/>
</dbReference>
<accession>A0AAV9Q5F2</accession>
<evidence type="ECO:0000256" key="2">
    <source>
        <dbReference type="ARBA" id="ARBA00018426"/>
    </source>
</evidence>
<dbReference type="InterPro" id="IPR006175">
    <property type="entry name" value="YjgF/YER057c/UK114"/>
</dbReference>
<dbReference type="InterPro" id="IPR002761">
    <property type="entry name" value="Diphthami_syn_dom"/>
</dbReference>
<evidence type="ECO:0000259" key="7">
    <source>
        <dbReference type="Pfam" id="PF01902"/>
    </source>
</evidence>
<evidence type="ECO:0000256" key="3">
    <source>
        <dbReference type="ARBA" id="ARBA00029814"/>
    </source>
</evidence>
<dbReference type="Pfam" id="PF01902">
    <property type="entry name" value="Diphthami_syn_2"/>
    <property type="match status" value="1"/>
</dbReference>
<dbReference type="PANTHER" id="PTHR12196:SF2">
    <property type="entry name" value="DIPHTHINE--AMMONIA LIGASE"/>
    <property type="match status" value="1"/>
</dbReference>
<feature type="region of interest" description="Disordered" evidence="6">
    <location>
        <begin position="830"/>
        <end position="857"/>
    </location>
</feature>
<dbReference type="NCBIfam" id="TIGR00290">
    <property type="entry name" value="MJ0570_dom"/>
    <property type="match status" value="1"/>
</dbReference>
<dbReference type="GO" id="GO:0017183">
    <property type="term" value="P:protein histidyl modification to diphthamide"/>
    <property type="evidence" value="ECO:0007669"/>
    <property type="project" value="TreeGrafter"/>
</dbReference>
<evidence type="ECO:0000256" key="6">
    <source>
        <dbReference type="SAM" id="MobiDB-lite"/>
    </source>
</evidence>
<dbReference type="SUPFAM" id="SSF55298">
    <property type="entry name" value="YjgF-like"/>
    <property type="match status" value="2"/>
</dbReference>
<name>A0AAV9Q5F2_9PEZI</name>
<dbReference type="InterPro" id="IPR030662">
    <property type="entry name" value="DPH6/MJ0570"/>
</dbReference>
<evidence type="ECO:0000313" key="8">
    <source>
        <dbReference type="EMBL" id="KAK5533961.1"/>
    </source>
</evidence>
<protein>
    <recommendedName>
        <fullName evidence="2">Diphthine--ammonia ligase</fullName>
        <ecNumber evidence="1">6.3.1.14</ecNumber>
    </recommendedName>
    <alternativeName>
        <fullName evidence="3">Diphthamide synthase</fullName>
    </alternativeName>
    <alternativeName>
        <fullName evidence="4">Diphthamide synthetase</fullName>
    </alternativeName>
</protein>
<dbReference type="FunFam" id="3.40.50.620:FF:000145">
    <property type="entry name" value="ATP-binding domain containing protein"/>
    <property type="match status" value="1"/>
</dbReference>
<reference evidence="8 9" key="1">
    <citation type="submission" date="2023-06" db="EMBL/GenBank/DDBJ databases">
        <title>Black Yeasts Isolated from many extreme environments.</title>
        <authorList>
            <person name="Coleine C."/>
            <person name="Stajich J.E."/>
            <person name="Selbmann L."/>
        </authorList>
    </citation>
    <scope>NUCLEOTIDE SEQUENCE [LARGE SCALE GENOMIC DNA]</scope>
    <source>
        <strain evidence="8 9">CCFEE 5887</strain>
    </source>
</reference>
<comment type="catalytic activity">
    <reaction evidence="5">
        <text>diphthine-[translation elongation factor 2] + NH4(+) + ATP = diphthamide-[translation elongation factor 2] + AMP + diphosphate + H(+)</text>
        <dbReference type="Rhea" id="RHEA:19753"/>
        <dbReference type="Rhea" id="RHEA-COMP:10172"/>
        <dbReference type="Rhea" id="RHEA-COMP:10174"/>
        <dbReference type="ChEBI" id="CHEBI:15378"/>
        <dbReference type="ChEBI" id="CHEBI:16692"/>
        <dbReference type="ChEBI" id="CHEBI:28938"/>
        <dbReference type="ChEBI" id="CHEBI:30616"/>
        <dbReference type="ChEBI" id="CHEBI:33019"/>
        <dbReference type="ChEBI" id="CHEBI:82696"/>
        <dbReference type="ChEBI" id="CHEBI:456215"/>
        <dbReference type="EC" id="6.3.1.14"/>
    </reaction>
</comment>
<dbReference type="GO" id="GO:0017178">
    <property type="term" value="F:diphthine-ammonia ligase activity"/>
    <property type="evidence" value="ECO:0007669"/>
    <property type="project" value="UniProtKB-EC"/>
</dbReference>
<dbReference type="InterPro" id="IPR035959">
    <property type="entry name" value="RutC-like_sf"/>
</dbReference>
<dbReference type="CDD" id="cd06155">
    <property type="entry name" value="eu_AANH_C_1"/>
    <property type="match status" value="1"/>
</dbReference>
<evidence type="ECO:0000313" key="9">
    <source>
        <dbReference type="Proteomes" id="UP001345827"/>
    </source>
</evidence>
<evidence type="ECO:0000256" key="1">
    <source>
        <dbReference type="ARBA" id="ARBA00012089"/>
    </source>
</evidence>
<dbReference type="PANTHER" id="PTHR12196">
    <property type="entry name" value="DOMAIN OF UNKNOWN FUNCTION 71 DUF71 -CONTAINING PROTEIN"/>
    <property type="match status" value="1"/>
</dbReference>